<evidence type="ECO:0000256" key="5">
    <source>
        <dbReference type="ARBA" id="ARBA00023143"/>
    </source>
</evidence>
<gene>
    <name evidence="7 9" type="primary">flgH</name>
    <name evidence="9" type="ORF">ACFOGJ_19535</name>
</gene>
<dbReference type="PANTHER" id="PTHR34933:SF1">
    <property type="entry name" value="FLAGELLAR L-RING PROTEIN"/>
    <property type="match status" value="1"/>
</dbReference>
<keyword evidence="10" id="KW-1185">Reference proteome</keyword>
<keyword evidence="9" id="KW-0966">Cell projection</keyword>
<dbReference type="PRINTS" id="PR01008">
    <property type="entry name" value="FLGLRINGFLGH"/>
</dbReference>
<dbReference type="EMBL" id="JBHRTR010000031">
    <property type="protein sequence ID" value="MFC3229449.1"/>
    <property type="molecule type" value="Genomic_DNA"/>
</dbReference>
<sequence>MTTTLPTLTAARLLRFAGIAGICLGLGACNAIDRISRIGEEPQLAQIENPTEKQGYKPVSLPMPRPEPVAHAPNSLWRPGSRAFFKDQRANRVGDLLTVTVNIDESAQFENSTTRNRTGSEGLSVPQFFGYDIPSVVGRLPGNNPNADPDNLAELGSNSASSGSGTIDREETINLSVAAIVTQVLPNGNLVIMGRQELRVNYEVRELLITGIVRPEDITAGNAVPHTKIAEARLSYGGRGVISDVQQPRYGQQLFDIIFPW</sequence>
<dbReference type="InterPro" id="IPR000527">
    <property type="entry name" value="Flag_Lring"/>
</dbReference>
<proteinExistence type="inferred from homology"/>
<name>A0ABV7L4U6_9PROT</name>
<dbReference type="Proteomes" id="UP001595528">
    <property type="component" value="Unassembled WGS sequence"/>
</dbReference>
<dbReference type="RefSeq" id="WP_379903650.1">
    <property type="nucleotide sequence ID" value="NZ_JBHRTR010000031.1"/>
</dbReference>
<keyword evidence="9" id="KW-0282">Flagellum</keyword>
<comment type="caution">
    <text evidence="9">The sequence shown here is derived from an EMBL/GenBank/DDBJ whole genome shotgun (WGS) entry which is preliminary data.</text>
</comment>
<dbReference type="NCBIfam" id="NF001305">
    <property type="entry name" value="PRK00249.1-5"/>
    <property type="match status" value="1"/>
</dbReference>
<organism evidence="9 10">
    <name type="scientific">Marinibaculum pumilum</name>
    <dbReference type="NCBI Taxonomy" id="1766165"/>
    <lineage>
        <taxon>Bacteria</taxon>
        <taxon>Pseudomonadati</taxon>
        <taxon>Pseudomonadota</taxon>
        <taxon>Alphaproteobacteria</taxon>
        <taxon>Rhodospirillales</taxon>
        <taxon>Rhodospirillaceae</taxon>
        <taxon>Marinibaculum</taxon>
    </lineage>
</organism>
<evidence type="ECO:0000256" key="3">
    <source>
        <dbReference type="ARBA" id="ARBA00022729"/>
    </source>
</evidence>
<keyword evidence="5 7" id="KW-0975">Bacterial flagellum</keyword>
<evidence type="ECO:0000256" key="1">
    <source>
        <dbReference type="ARBA" id="ARBA00002591"/>
    </source>
</evidence>
<evidence type="ECO:0000256" key="4">
    <source>
        <dbReference type="ARBA" id="ARBA00023136"/>
    </source>
</evidence>
<dbReference type="Pfam" id="PF02107">
    <property type="entry name" value="FlgH"/>
    <property type="match status" value="1"/>
</dbReference>
<evidence type="ECO:0000256" key="6">
    <source>
        <dbReference type="ARBA" id="ARBA00023237"/>
    </source>
</evidence>
<evidence type="ECO:0000256" key="2">
    <source>
        <dbReference type="ARBA" id="ARBA00006929"/>
    </source>
</evidence>
<feature type="region of interest" description="Disordered" evidence="8">
    <location>
        <begin position="140"/>
        <end position="166"/>
    </location>
</feature>
<evidence type="ECO:0000256" key="8">
    <source>
        <dbReference type="SAM" id="MobiDB-lite"/>
    </source>
</evidence>
<dbReference type="PANTHER" id="PTHR34933">
    <property type="entry name" value="FLAGELLAR L-RING PROTEIN"/>
    <property type="match status" value="1"/>
</dbReference>
<keyword evidence="4 7" id="KW-0472">Membrane</keyword>
<evidence type="ECO:0000313" key="10">
    <source>
        <dbReference type="Proteomes" id="UP001595528"/>
    </source>
</evidence>
<comment type="function">
    <text evidence="1 7">Assembles around the rod to form the L-ring and probably protects the motor/basal body from shearing forces during rotation.</text>
</comment>
<comment type="subunit">
    <text evidence="7">The basal body constitutes a major portion of the flagellar organelle and consists of four rings (L,P,S, and M) mounted on a central rod.</text>
</comment>
<keyword evidence="9" id="KW-0969">Cilium</keyword>
<dbReference type="HAMAP" id="MF_00415">
    <property type="entry name" value="FlgH"/>
    <property type="match status" value="1"/>
</dbReference>
<protein>
    <recommendedName>
        <fullName evidence="7">Flagellar L-ring protein</fullName>
    </recommendedName>
    <alternativeName>
        <fullName evidence="7">Basal body L-ring protein</fullName>
    </alternativeName>
</protein>
<keyword evidence="3" id="KW-0732">Signal</keyword>
<accession>A0ABV7L4U6</accession>
<comment type="similarity">
    <text evidence="2 7">Belongs to the FlgH family.</text>
</comment>
<feature type="compositionally biased region" description="Polar residues" evidence="8">
    <location>
        <begin position="156"/>
        <end position="165"/>
    </location>
</feature>
<evidence type="ECO:0000313" key="9">
    <source>
        <dbReference type="EMBL" id="MFC3229449.1"/>
    </source>
</evidence>
<comment type="subcellular location">
    <subcellularLocation>
        <location evidence="7">Cell outer membrane</location>
    </subcellularLocation>
    <subcellularLocation>
        <location evidence="7">Bacterial flagellum basal body</location>
    </subcellularLocation>
</comment>
<evidence type="ECO:0000256" key="7">
    <source>
        <dbReference type="HAMAP-Rule" id="MF_00415"/>
    </source>
</evidence>
<keyword evidence="6 7" id="KW-0998">Cell outer membrane</keyword>
<reference evidence="10" key="1">
    <citation type="journal article" date="2019" name="Int. J. Syst. Evol. Microbiol.">
        <title>The Global Catalogue of Microorganisms (GCM) 10K type strain sequencing project: providing services to taxonomists for standard genome sequencing and annotation.</title>
        <authorList>
            <consortium name="The Broad Institute Genomics Platform"/>
            <consortium name="The Broad Institute Genome Sequencing Center for Infectious Disease"/>
            <person name="Wu L."/>
            <person name="Ma J."/>
        </authorList>
    </citation>
    <scope>NUCLEOTIDE SEQUENCE [LARGE SCALE GENOMIC DNA]</scope>
    <source>
        <strain evidence="10">KCTC 42964</strain>
    </source>
</reference>